<comment type="subcellular location">
    <subcellularLocation>
        <location evidence="1">Membrane</location>
        <topology evidence="1">Multi-pass membrane protein</topology>
    </subcellularLocation>
</comment>
<feature type="transmembrane region" description="Helical" evidence="5">
    <location>
        <begin position="106"/>
        <end position="130"/>
    </location>
</feature>
<evidence type="ECO:0000256" key="3">
    <source>
        <dbReference type="ARBA" id="ARBA00022989"/>
    </source>
</evidence>
<evidence type="ECO:0008006" key="8">
    <source>
        <dbReference type="Google" id="ProtNLM"/>
    </source>
</evidence>
<gene>
    <name evidence="6" type="ORF">N5D93_04805</name>
</gene>
<proteinExistence type="predicted"/>
<dbReference type="RefSeq" id="WP_279994141.1">
    <property type="nucleotide sequence ID" value="NZ_JAOCDZ010000002.1"/>
</dbReference>
<dbReference type="EMBL" id="JAOCDZ010000002">
    <property type="protein sequence ID" value="MDH0735116.1"/>
    <property type="molecule type" value="Genomic_DNA"/>
</dbReference>
<keyword evidence="2 5" id="KW-0812">Transmembrane</keyword>
<dbReference type="PANTHER" id="PTHR42718:SF49">
    <property type="entry name" value="EXPORT PROTEIN"/>
    <property type="match status" value="1"/>
</dbReference>
<accession>A0AA42IYS8</accession>
<sequence>MLDLSLFRSPRFVGVQVLAASPAFLFIALIALLPGRFIGIDGYSALEAGQLMIGLAAPLLVVPFLAALLTRWFRPGLLSAIGLIAVAAGLIWLADVMAAGAAGLWMPMLLIGCGIGLPWGLMDAMAVSVVDARNVGMATGIFNTVRVSADGVAIAVLSALLALLIQTQLSASLSASLPGVQVEAQSNAPQAQALVMAANRAALGQLDEAAALLPHATAETMPLLHDAYDSAFRHVLHALAGIAMLTALCITLLLGRRETAATRLSPPATS</sequence>
<name>A0AA42IYS8_9BURK</name>
<evidence type="ECO:0000256" key="2">
    <source>
        <dbReference type="ARBA" id="ARBA00022692"/>
    </source>
</evidence>
<protein>
    <recommendedName>
        <fullName evidence="8">MFS transporter</fullName>
    </recommendedName>
</protein>
<dbReference type="Gene3D" id="1.20.1250.20">
    <property type="entry name" value="MFS general substrate transporter like domains"/>
    <property type="match status" value="1"/>
</dbReference>
<dbReference type="AlphaFoldDB" id="A0AA42IYS8"/>
<evidence type="ECO:0000256" key="1">
    <source>
        <dbReference type="ARBA" id="ARBA00004141"/>
    </source>
</evidence>
<evidence type="ECO:0000256" key="5">
    <source>
        <dbReference type="SAM" id="Phobius"/>
    </source>
</evidence>
<feature type="transmembrane region" description="Helical" evidence="5">
    <location>
        <begin position="231"/>
        <end position="254"/>
    </location>
</feature>
<dbReference type="InterPro" id="IPR036259">
    <property type="entry name" value="MFS_trans_sf"/>
</dbReference>
<reference evidence="6" key="1">
    <citation type="submission" date="2022-09" db="EMBL/GenBank/DDBJ databases">
        <title>Intensive care unit water sources are persistently colonized with multi-drug resistant bacteria and are the site of extensive horizontal gene transfer of antibiotic resistance genes.</title>
        <authorList>
            <person name="Diorio-Toth L."/>
        </authorList>
    </citation>
    <scope>NUCLEOTIDE SEQUENCE</scope>
    <source>
        <strain evidence="6">GD03843</strain>
    </source>
</reference>
<feature type="transmembrane region" description="Helical" evidence="5">
    <location>
        <begin position="48"/>
        <end position="69"/>
    </location>
</feature>
<feature type="transmembrane region" description="Helical" evidence="5">
    <location>
        <begin position="151"/>
        <end position="169"/>
    </location>
</feature>
<dbReference type="SUPFAM" id="SSF103473">
    <property type="entry name" value="MFS general substrate transporter"/>
    <property type="match status" value="1"/>
</dbReference>
<evidence type="ECO:0000256" key="4">
    <source>
        <dbReference type="ARBA" id="ARBA00023136"/>
    </source>
</evidence>
<keyword evidence="3 5" id="KW-1133">Transmembrane helix</keyword>
<dbReference type="PANTHER" id="PTHR42718">
    <property type="entry name" value="MAJOR FACILITATOR SUPERFAMILY MULTIDRUG TRANSPORTER MFSC"/>
    <property type="match status" value="1"/>
</dbReference>
<evidence type="ECO:0000313" key="6">
    <source>
        <dbReference type="EMBL" id="MDH0735116.1"/>
    </source>
</evidence>
<organism evidence="6 7">
    <name type="scientific">Achromobacter spanius</name>
    <dbReference type="NCBI Taxonomy" id="217203"/>
    <lineage>
        <taxon>Bacteria</taxon>
        <taxon>Pseudomonadati</taxon>
        <taxon>Pseudomonadota</taxon>
        <taxon>Betaproteobacteria</taxon>
        <taxon>Burkholderiales</taxon>
        <taxon>Alcaligenaceae</taxon>
        <taxon>Achromobacter</taxon>
    </lineage>
</organism>
<keyword evidence="4 5" id="KW-0472">Membrane</keyword>
<dbReference type="Proteomes" id="UP001161094">
    <property type="component" value="Unassembled WGS sequence"/>
</dbReference>
<dbReference type="GO" id="GO:0016020">
    <property type="term" value="C:membrane"/>
    <property type="evidence" value="ECO:0007669"/>
    <property type="project" value="UniProtKB-SubCell"/>
</dbReference>
<evidence type="ECO:0000313" key="7">
    <source>
        <dbReference type="Proteomes" id="UP001161094"/>
    </source>
</evidence>
<feature type="transmembrane region" description="Helical" evidence="5">
    <location>
        <begin position="76"/>
        <end position="94"/>
    </location>
</feature>
<feature type="transmembrane region" description="Helical" evidence="5">
    <location>
        <begin position="12"/>
        <end position="33"/>
    </location>
</feature>
<comment type="caution">
    <text evidence="6">The sequence shown here is derived from an EMBL/GenBank/DDBJ whole genome shotgun (WGS) entry which is preliminary data.</text>
</comment>